<dbReference type="InterPro" id="IPR011606">
    <property type="entry name" value="Brnchd-chn_aa_trnsp_permease"/>
</dbReference>
<keyword evidence="6 8" id="KW-1133">Transmembrane helix</keyword>
<gene>
    <name evidence="9" type="ORF">SAMN04487819_107234</name>
</gene>
<keyword evidence="10" id="KW-1185">Reference proteome</keyword>
<evidence type="ECO:0000313" key="9">
    <source>
        <dbReference type="EMBL" id="SFE07639.1"/>
    </source>
</evidence>
<dbReference type="AlphaFoldDB" id="A0A1I1XJS2"/>
<dbReference type="PANTHER" id="PTHR34979:SF1">
    <property type="entry name" value="INNER MEMBRANE PROTEIN YGAZ"/>
    <property type="match status" value="1"/>
</dbReference>
<evidence type="ECO:0000256" key="4">
    <source>
        <dbReference type="ARBA" id="ARBA00022475"/>
    </source>
</evidence>
<dbReference type="Proteomes" id="UP000198716">
    <property type="component" value="Unassembled WGS sequence"/>
</dbReference>
<sequence length="241" mass="24545">MRSPKRTDRASDTARLLPAVASMALALVVVGASLGAIAVSSGAPLWLVTVMAALVFAGGSEFLVVGLATAGAAPLTVLLGGWLLNARHLPYGLAMGDVLDGGLGRRLLGSHLLVDEAVAFALAESEPRRRRRAYWVAGTTLYAVWAPSVLLGGLLGRGLGDPQLFGLDAALPAGLLTLVLPAVRDRPTARAVLLGCLLAVLTVPLLDEGLAVLVALLGTAAALLPVPGARRGAYVSEGEAV</sequence>
<keyword evidence="7 8" id="KW-0472">Membrane</keyword>
<feature type="transmembrane region" description="Helical" evidence="8">
    <location>
        <begin position="162"/>
        <end position="180"/>
    </location>
</feature>
<evidence type="ECO:0000256" key="8">
    <source>
        <dbReference type="SAM" id="Phobius"/>
    </source>
</evidence>
<dbReference type="RefSeq" id="WP_139219520.1">
    <property type="nucleotide sequence ID" value="NZ_FOMZ01000007.1"/>
</dbReference>
<comment type="similarity">
    <text evidence="2">Belongs to the AzlC family.</text>
</comment>
<evidence type="ECO:0000256" key="3">
    <source>
        <dbReference type="ARBA" id="ARBA00022448"/>
    </source>
</evidence>
<accession>A0A1I1XJS2</accession>
<organism evidence="9 10">
    <name type="scientific">Actinopolyspora alba</name>
    <dbReference type="NCBI Taxonomy" id="673379"/>
    <lineage>
        <taxon>Bacteria</taxon>
        <taxon>Bacillati</taxon>
        <taxon>Actinomycetota</taxon>
        <taxon>Actinomycetes</taxon>
        <taxon>Actinopolysporales</taxon>
        <taxon>Actinopolysporaceae</taxon>
        <taxon>Actinopolyspora</taxon>
        <taxon>Actinopolyspora alba group</taxon>
    </lineage>
</organism>
<comment type="subcellular location">
    <subcellularLocation>
        <location evidence="1">Cell membrane</location>
        <topology evidence="1">Multi-pass membrane protein</topology>
    </subcellularLocation>
</comment>
<evidence type="ECO:0000313" key="10">
    <source>
        <dbReference type="Proteomes" id="UP000198716"/>
    </source>
</evidence>
<evidence type="ECO:0000256" key="7">
    <source>
        <dbReference type="ARBA" id="ARBA00023136"/>
    </source>
</evidence>
<dbReference type="PANTHER" id="PTHR34979">
    <property type="entry name" value="INNER MEMBRANE PROTEIN YGAZ"/>
    <property type="match status" value="1"/>
</dbReference>
<name>A0A1I1XJS2_9ACTN</name>
<keyword evidence="5 8" id="KW-0812">Transmembrane</keyword>
<dbReference type="GO" id="GO:0005886">
    <property type="term" value="C:plasma membrane"/>
    <property type="evidence" value="ECO:0007669"/>
    <property type="project" value="UniProtKB-SubCell"/>
</dbReference>
<evidence type="ECO:0000256" key="2">
    <source>
        <dbReference type="ARBA" id="ARBA00010735"/>
    </source>
</evidence>
<dbReference type="Pfam" id="PF03591">
    <property type="entry name" value="AzlC"/>
    <property type="match status" value="1"/>
</dbReference>
<reference evidence="10" key="1">
    <citation type="submission" date="2016-10" db="EMBL/GenBank/DDBJ databases">
        <authorList>
            <person name="Varghese N."/>
            <person name="Submissions S."/>
        </authorList>
    </citation>
    <scope>NUCLEOTIDE SEQUENCE [LARGE SCALE GENOMIC DNA]</scope>
    <source>
        <strain evidence="10">DSM 45004</strain>
    </source>
</reference>
<evidence type="ECO:0000256" key="6">
    <source>
        <dbReference type="ARBA" id="ARBA00022989"/>
    </source>
</evidence>
<feature type="transmembrane region" description="Helical" evidence="8">
    <location>
        <begin position="20"/>
        <end position="42"/>
    </location>
</feature>
<dbReference type="EMBL" id="FOMZ01000007">
    <property type="protein sequence ID" value="SFE07639.1"/>
    <property type="molecule type" value="Genomic_DNA"/>
</dbReference>
<feature type="transmembrane region" description="Helical" evidence="8">
    <location>
        <begin position="133"/>
        <end position="156"/>
    </location>
</feature>
<protein>
    <submittedName>
        <fullName evidence="9">4-azaleucine resistance probable transporter AzlC</fullName>
    </submittedName>
</protein>
<dbReference type="GO" id="GO:1903785">
    <property type="term" value="P:L-valine transmembrane transport"/>
    <property type="evidence" value="ECO:0007669"/>
    <property type="project" value="TreeGrafter"/>
</dbReference>
<proteinExistence type="inferred from homology"/>
<evidence type="ECO:0000256" key="5">
    <source>
        <dbReference type="ARBA" id="ARBA00022692"/>
    </source>
</evidence>
<keyword evidence="3" id="KW-0813">Transport</keyword>
<feature type="transmembrane region" description="Helical" evidence="8">
    <location>
        <begin position="192"/>
        <end position="217"/>
    </location>
</feature>
<evidence type="ECO:0000256" key="1">
    <source>
        <dbReference type="ARBA" id="ARBA00004651"/>
    </source>
</evidence>
<keyword evidence="4" id="KW-1003">Cell membrane</keyword>
<feature type="transmembrane region" description="Helical" evidence="8">
    <location>
        <begin position="62"/>
        <end position="84"/>
    </location>
</feature>